<feature type="transmembrane region" description="Helical" evidence="1">
    <location>
        <begin position="20"/>
        <end position="38"/>
    </location>
</feature>
<feature type="domain" description="DUF6534" evidence="2">
    <location>
        <begin position="167"/>
        <end position="252"/>
    </location>
</feature>
<dbReference type="OrthoDB" id="2953893at2759"/>
<name>A0A9P7UP33_9AGAR</name>
<feature type="transmembrane region" description="Helical" evidence="1">
    <location>
        <begin position="202"/>
        <end position="224"/>
    </location>
</feature>
<accession>A0A9P7UP33</accession>
<dbReference type="PANTHER" id="PTHR40465">
    <property type="entry name" value="CHROMOSOME 1, WHOLE GENOME SHOTGUN SEQUENCE"/>
    <property type="match status" value="1"/>
</dbReference>
<keyword evidence="4" id="KW-1185">Reference proteome</keyword>
<dbReference type="Pfam" id="PF20152">
    <property type="entry name" value="DUF6534"/>
    <property type="match status" value="1"/>
</dbReference>
<dbReference type="RefSeq" id="XP_043005334.1">
    <property type="nucleotide sequence ID" value="XM_043157964.1"/>
</dbReference>
<dbReference type="AlphaFoldDB" id="A0A9P7UP33"/>
<protein>
    <recommendedName>
        <fullName evidence="2">DUF6534 domain-containing protein</fullName>
    </recommendedName>
</protein>
<gene>
    <name evidence="3" type="ORF">E1B28_012817</name>
</gene>
<evidence type="ECO:0000313" key="4">
    <source>
        <dbReference type="Proteomes" id="UP001049176"/>
    </source>
</evidence>
<feature type="transmembrane region" description="Helical" evidence="1">
    <location>
        <begin position="87"/>
        <end position="108"/>
    </location>
</feature>
<organism evidence="3 4">
    <name type="scientific">Marasmius oreades</name>
    <name type="common">fairy-ring Marasmius</name>
    <dbReference type="NCBI Taxonomy" id="181124"/>
    <lineage>
        <taxon>Eukaryota</taxon>
        <taxon>Fungi</taxon>
        <taxon>Dikarya</taxon>
        <taxon>Basidiomycota</taxon>
        <taxon>Agaricomycotina</taxon>
        <taxon>Agaricomycetes</taxon>
        <taxon>Agaricomycetidae</taxon>
        <taxon>Agaricales</taxon>
        <taxon>Marasmiineae</taxon>
        <taxon>Marasmiaceae</taxon>
        <taxon>Marasmius</taxon>
    </lineage>
</organism>
<feature type="transmembrane region" description="Helical" evidence="1">
    <location>
        <begin position="120"/>
        <end position="141"/>
    </location>
</feature>
<keyword evidence="1" id="KW-1133">Transmembrane helix</keyword>
<dbReference type="Proteomes" id="UP001049176">
    <property type="component" value="Chromosome 8"/>
</dbReference>
<keyword evidence="1" id="KW-0812">Transmembrane</keyword>
<evidence type="ECO:0000259" key="2">
    <source>
        <dbReference type="Pfam" id="PF20152"/>
    </source>
</evidence>
<reference evidence="3" key="1">
    <citation type="journal article" date="2021" name="Genome Biol. Evol.">
        <title>The assembled and annotated genome of the fairy-ring fungus Marasmius oreades.</title>
        <authorList>
            <person name="Hiltunen M."/>
            <person name="Ament-Velasquez S.L."/>
            <person name="Johannesson H."/>
        </authorList>
    </citation>
    <scope>NUCLEOTIDE SEQUENCE</scope>
    <source>
        <strain evidence="3">03SP1</strain>
    </source>
</reference>
<comment type="caution">
    <text evidence="3">The sequence shown here is derived from an EMBL/GenBank/DDBJ whole genome shotgun (WGS) entry which is preliminary data.</text>
</comment>
<dbReference type="InterPro" id="IPR045339">
    <property type="entry name" value="DUF6534"/>
</dbReference>
<dbReference type="EMBL" id="CM032188">
    <property type="protein sequence ID" value="KAG7088863.1"/>
    <property type="molecule type" value="Genomic_DNA"/>
</dbReference>
<evidence type="ECO:0000313" key="3">
    <source>
        <dbReference type="EMBL" id="KAG7088863.1"/>
    </source>
</evidence>
<dbReference type="KEGG" id="more:E1B28_012817"/>
<dbReference type="GeneID" id="66081892"/>
<evidence type="ECO:0000256" key="1">
    <source>
        <dbReference type="SAM" id="Phobius"/>
    </source>
</evidence>
<dbReference type="PANTHER" id="PTHR40465:SF1">
    <property type="entry name" value="DUF6534 DOMAIN-CONTAINING PROTEIN"/>
    <property type="match status" value="1"/>
</dbReference>
<proteinExistence type="predicted"/>
<sequence length="287" mass="32194">MSELPPEIVKLTGPLYLGSVLNWGLFGVLSVQTFLYYLGFPKDRWAIKTLVIFVYAVEALQSVLSMVDWWQYFGPGWGNIITFDNIGLLWFSGPVMTIMLSCPVQFFFAWRIWVIGRSPYFPMLTIFLSLFQAAGGIWTGVRAAQLGLWTLLGGEAKIPGSIWLVGTAACDVVITIAMFYYLNRSKTGFRATNAILVKIIRLTVETGLITTTFAIVDLSLYLAFPRDNYHLVPSTCLSKLYSNSLMVLLNARIRIENGRNVGFTASNEALYWDRLVDHACNSLPDDP</sequence>
<feature type="transmembrane region" description="Helical" evidence="1">
    <location>
        <begin position="45"/>
        <end position="67"/>
    </location>
</feature>
<keyword evidence="1" id="KW-0472">Membrane</keyword>
<feature type="transmembrane region" description="Helical" evidence="1">
    <location>
        <begin position="161"/>
        <end position="182"/>
    </location>
</feature>